<gene>
    <name evidence="1" type="ORF">HPB50_001970</name>
</gene>
<evidence type="ECO:0000313" key="2">
    <source>
        <dbReference type="Proteomes" id="UP000821845"/>
    </source>
</evidence>
<dbReference type="EMBL" id="CM023488">
    <property type="protein sequence ID" value="KAH6923508.1"/>
    <property type="molecule type" value="Genomic_DNA"/>
</dbReference>
<evidence type="ECO:0000313" key="1">
    <source>
        <dbReference type="EMBL" id="KAH6923508.1"/>
    </source>
</evidence>
<dbReference type="Proteomes" id="UP000821845">
    <property type="component" value="Chromosome 8"/>
</dbReference>
<proteinExistence type="predicted"/>
<sequence>MSRSCIVPCRGKVEVFDRQFAPRNFRTPDYPPPTHNDKMPTADDLMARLDRIKTYCAKYAGTLEANSSWGDPLKKSTARCNDPPLYIISTSRFSFCSVPKAASTSLKTLLLRLEHYPTKIRHADFIFRMFERRFRHSCPSEFVRDRRIADYTKLIIVRHPFERLVSAFVDKIRTTKPRMYGAKLIYAQGFRGSGPNGTYTFAEFVKIILDTPLHYWDPHWAPYTTRCRPCAIRYDFILKVETLHRDLDFFLPRIGLAGWSFPRENVKSSSNDGVAKHYITQLTRQQELVSADANKIRTTRLTLTTPKKVYKGGSRGTELNGTFTFAEFVKTISGTSVDSWNAHWDALHGQLFALQNKFVPCSFLTSDRPARVQNEELRTVDDLAARLARIGTYCAKYASVLRAGNSSDNSVGKSTRECGDPPLYTADTRRLAFCSIPKAATTSLKTLLLLAENVSVTARDSDSVFEAFRQRFRFFCASAFTRDRSVADYIKVVIVRHPFERLVSAYVNKIRTTRPTLGAAVEFYKRGFRGSGPNGTFTFAEFVKIILKKPADSWEPHWAPYTARCRPCSIRYDLILKVETLRRDMDLLLPRIGLTGWSFPKENAKTAANVAVGGSKRYLAELTRQQLLLLHAIYMYDFELFGYTLEGYVDPIS</sequence>
<keyword evidence="2" id="KW-1185">Reference proteome</keyword>
<name>A0ACB7RQ46_HYAAI</name>
<reference evidence="1" key="1">
    <citation type="submission" date="2020-05" db="EMBL/GenBank/DDBJ databases">
        <title>Large-scale comparative analyses of tick genomes elucidate their genetic diversity and vector capacities.</title>
        <authorList>
            <person name="Jia N."/>
            <person name="Wang J."/>
            <person name="Shi W."/>
            <person name="Du L."/>
            <person name="Sun Y."/>
            <person name="Zhan W."/>
            <person name="Jiang J."/>
            <person name="Wang Q."/>
            <person name="Zhang B."/>
            <person name="Ji P."/>
            <person name="Sakyi L.B."/>
            <person name="Cui X."/>
            <person name="Yuan T."/>
            <person name="Jiang B."/>
            <person name="Yang W."/>
            <person name="Lam T.T.-Y."/>
            <person name="Chang Q."/>
            <person name="Ding S."/>
            <person name="Wang X."/>
            <person name="Zhu J."/>
            <person name="Ruan X."/>
            <person name="Zhao L."/>
            <person name="Wei J."/>
            <person name="Que T."/>
            <person name="Du C."/>
            <person name="Cheng J."/>
            <person name="Dai P."/>
            <person name="Han X."/>
            <person name="Huang E."/>
            <person name="Gao Y."/>
            <person name="Liu J."/>
            <person name="Shao H."/>
            <person name="Ye R."/>
            <person name="Li L."/>
            <person name="Wei W."/>
            <person name="Wang X."/>
            <person name="Wang C."/>
            <person name="Yang T."/>
            <person name="Huo Q."/>
            <person name="Li W."/>
            <person name="Guo W."/>
            <person name="Chen H."/>
            <person name="Zhou L."/>
            <person name="Ni X."/>
            <person name="Tian J."/>
            <person name="Zhou Y."/>
            <person name="Sheng Y."/>
            <person name="Liu T."/>
            <person name="Pan Y."/>
            <person name="Xia L."/>
            <person name="Li J."/>
            <person name="Zhao F."/>
            <person name="Cao W."/>
        </authorList>
    </citation>
    <scope>NUCLEOTIDE SEQUENCE</scope>
    <source>
        <strain evidence="1">Hyas-2018</strain>
    </source>
</reference>
<comment type="caution">
    <text evidence="1">The sequence shown here is derived from an EMBL/GenBank/DDBJ whole genome shotgun (WGS) entry which is preliminary data.</text>
</comment>
<organism evidence="1 2">
    <name type="scientific">Hyalomma asiaticum</name>
    <name type="common">Tick</name>
    <dbReference type="NCBI Taxonomy" id="266040"/>
    <lineage>
        <taxon>Eukaryota</taxon>
        <taxon>Metazoa</taxon>
        <taxon>Ecdysozoa</taxon>
        <taxon>Arthropoda</taxon>
        <taxon>Chelicerata</taxon>
        <taxon>Arachnida</taxon>
        <taxon>Acari</taxon>
        <taxon>Parasitiformes</taxon>
        <taxon>Ixodida</taxon>
        <taxon>Ixodoidea</taxon>
        <taxon>Ixodidae</taxon>
        <taxon>Hyalomminae</taxon>
        <taxon>Hyalomma</taxon>
    </lineage>
</organism>
<protein>
    <submittedName>
        <fullName evidence="1">Uncharacterized protein</fullName>
    </submittedName>
</protein>
<accession>A0ACB7RQ46</accession>